<dbReference type="PANTHER" id="PTHR35303:SF5">
    <property type="entry name" value="OS02G0197800 PROTEIN"/>
    <property type="match status" value="1"/>
</dbReference>
<dbReference type="Pfam" id="PF06155">
    <property type="entry name" value="GBBH-like_N"/>
    <property type="match status" value="1"/>
</dbReference>
<dbReference type="Gene3D" id="3.30.2020.30">
    <property type="match status" value="1"/>
</dbReference>
<evidence type="ECO:0000256" key="2">
    <source>
        <dbReference type="ARBA" id="ARBA00023004"/>
    </source>
</evidence>
<organism evidence="4 5">
    <name type="scientific">Acidocella aromatica</name>
    <dbReference type="NCBI Taxonomy" id="1303579"/>
    <lineage>
        <taxon>Bacteria</taxon>
        <taxon>Pseudomonadati</taxon>
        <taxon>Pseudomonadota</taxon>
        <taxon>Alphaproteobacteria</taxon>
        <taxon>Acetobacterales</taxon>
        <taxon>Acidocellaceae</taxon>
        <taxon>Acidocella</taxon>
    </lineage>
</organism>
<dbReference type="PANTHER" id="PTHR35303">
    <property type="entry name" value="OS02G0197800 PROTEIN"/>
    <property type="match status" value="1"/>
</dbReference>
<reference evidence="4 5" key="1">
    <citation type="submission" date="2020-08" db="EMBL/GenBank/DDBJ databases">
        <title>Genomic Encyclopedia of Type Strains, Phase IV (KMG-IV): sequencing the most valuable type-strain genomes for metagenomic binning, comparative biology and taxonomic classification.</title>
        <authorList>
            <person name="Goeker M."/>
        </authorList>
    </citation>
    <scope>NUCLEOTIDE SEQUENCE [LARGE SCALE GENOMIC DNA]</scope>
    <source>
        <strain evidence="4 5">DSM 27026</strain>
    </source>
</reference>
<proteinExistence type="predicted"/>
<comment type="caution">
    <text evidence="4">The sequence shown here is derived from an EMBL/GenBank/DDBJ whole genome shotgun (WGS) entry which is preliminary data.</text>
</comment>
<dbReference type="GO" id="GO:0046872">
    <property type="term" value="F:metal ion binding"/>
    <property type="evidence" value="ECO:0007669"/>
    <property type="project" value="UniProtKB-KW"/>
</dbReference>
<sequence>MTEPAQIKIRQAAKRLDLDYEDGSSLSFPAEFLRVQPPAGPGVAELVAGKRLVQILAAEPTGSCALRLKFSDGYESSLYSWDYLRELGREQQVRWRHYLHLLEQAGLERD</sequence>
<dbReference type="RefSeq" id="WP_183265524.1">
    <property type="nucleotide sequence ID" value="NZ_JACHFJ010000002.1"/>
</dbReference>
<name>A0A840VAA8_9PROT</name>
<dbReference type="InterPro" id="IPR010376">
    <property type="entry name" value="GBBH-like_N"/>
</dbReference>
<accession>A0A840VAA8</accession>
<dbReference type="InterPro" id="IPR038492">
    <property type="entry name" value="GBBH-like_N_sf"/>
</dbReference>
<dbReference type="EMBL" id="JACHFJ010000002">
    <property type="protein sequence ID" value="MBB5372504.1"/>
    <property type="molecule type" value="Genomic_DNA"/>
</dbReference>
<protein>
    <submittedName>
        <fullName evidence="4">DUF971 family protein</fullName>
    </submittedName>
</protein>
<keyword evidence="2" id="KW-0408">Iron</keyword>
<keyword evidence="1" id="KW-0479">Metal-binding</keyword>
<keyword evidence="5" id="KW-1185">Reference proteome</keyword>
<evidence type="ECO:0000313" key="4">
    <source>
        <dbReference type="EMBL" id="MBB5372504.1"/>
    </source>
</evidence>
<evidence type="ECO:0000259" key="3">
    <source>
        <dbReference type="Pfam" id="PF06155"/>
    </source>
</evidence>
<evidence type="ECO:0000313" key="5">
    <source>
        <dbReference type="Proteomes" id="UP000553706"/>
    </source>
</evidence>
<feature type="domain" description="Gamma-butyrobetaine hydroxylase-like N-terminal" evidence="3">
    <location>
        <begin position="7"/>
        <end position="85"/>
    </location>
</feature>
<gene>
    <name evidence="4" type="ORF">HNP71_000742</name>
</gene>
<evidence type="ECO:0000256" key="1">
    <source>
        <dbReference type="ARBA" id="ARBA00022723"/>
    </source>
</evidence>
<dbReference type="AlphaFoldDB" id="A0A840VAA8"/>
<dbReference type="Proteomes" id="UP000553706">
    <property type="component" value="Unassembled WGS sequence"/>
</dbReference>